<organism evidence="1 3">
    <name type="scientific">Methylocella tundrae</name>
    <dbReference type="NCBI Taxonomy" id="227605"/>
    <lineage>
        <taxon>Bacteria</taxon>
        <taxon>Pseudomonadati</taxon>
        <taxon>Pseudomonadota</taxon>
        <taxon>Alphaproteobacteria</taxon>
        <taxon>Hyphomicrobiales</taxon>
        <taxon>Beijerinckiaceae</taxon>
        <taxon>Methylocella</taxon>
    </lineage>
</organism>
<dbReference type="EMBL" id="LR536450">
    <property type="protein sequence ID" value="VFU10797.1"/>
    <property type="molecule type" value="Genomic_DNA"/>
</dbReference>
<reference evidence="2 4" key="2">
    <citation type="submission" date="2019-05" db="EMBL/GenBank/DDBJ databases">
        <authorList>
            <person name="Farhan Ul Haque M."/>
        </authorList>
    </citation>
    <scope>NUCLEOTIDE SEQUENCE [LARGE SCALE GENOMIC DNA]</scope>
    <source>
        <strain evidence="2">2</strain>
    </source>
</reference>
<protein>
    <submittedName>
        <fullName evidence="1">Uncharacterized protein</fullName>
    </submittedName>
</protein>
<reference evidence="1 3" key="1">
    <citation type="submission" date="2019-03" db="EMBL/GenBank/DDBJ databases">
        <authorList>
            <person name="Kox A.R. M."/>
        </authorList>
    </citation>
    <scope>NUCLEOTIDE SEQUENCE [LARGE SCALE GENOMIC DNA]</scope>
    <source>
        <strain evidence="1">MTUNDRAET4 annotated genome</strain>
    </source>
</reference>
<evidence type="ECO:0000313" key="3">
    <source>
        <dbReference type="Proteomes" id="UP000294360"/>
    </source>
</evidence>
<dbReference type="Proteomes" id="UP000294360">
    <property type="component" value="Chromosome"/>
</dbReference>
<dbReference type="Proteomes" id="UP000485880">
    <property type="component" value="Unassembled WGS sequence"/>
</dbReference>
<keyword evidence="4" id="KW-1185">Reference proteome</keyword>
<accession>A0A4U8Z5I5</accession>
<evidence type="ECO:0000313" key="4">
    <source>
        <dbReference type="Proteomes" id="UP000485880"/>
    </source>
</evidence>
<evidence type="ECO:0000313" key="2">
    <source>
        <dbReference type="EMBL" id="VTZ50781.1"/>
    </source>
</evidence>
<dbReference type="EMBL" id="CABFMQ020000086">
    <property type="protein sequence ID" value="VTZ50781.1"/>
    <property type="molecule type" value="Genomic_DNA"/>
</dbReference>
<evidence type="ECO:0000313" key="1">
    <source>
        <dbReference type="EMBL" id="VFU10797.1"/>
    </source>
</evidence>
<proteinExistence type="predicted"/>
<name>A0A4U8Z5I5_METTU</name>
<dbReference type="AlphaFoldDB" id="A0A4U8Z5I5"/>
<sequence length="42" mass="4969">MVRIVANLARFIKMLKLSKFRDNLFTESPAGRHNEAPYYQNK</sequence>
<gene>
    <name evidence="2" type="ORF">MPC4_290028</name>
    <name evidence="1" type="ORF">MTUNDRAET4_3916</name>
</gene>
<dbReference type="KEGG" id="mtun:MTUNDRAET4_3916"/>